<evidence type="ECO:0000256" key="1">
    <source>
        <dbReference type="ARBA" id="ARBA00004651"/>
    </source>
</evidence>
<protein>
    <submittedName>
        <fullName evidence="9">AzlC family ABC transporter permease</fullName>
    </submittedName>
    <submittedName>
        <fullName evidence="10">Inner membrane protein YgaZ</fullName>
    </submittedName>
</protein>
<dbReference type="OrthoDB" id="3177005at2"/>
<keyword evidence="5 8" id="KW-0812">Transmembrane</keyword>
<dbReference type="EMBL" id="CP065725">
    <property type="protein sequence ID" value="QPT40444.1"/>
    <property type="molecule type" value="Genomic_DNA"/>
</dbReference>
<dbReference type="EMBL" id="UGSB01000001">
    <property type="protein sequence ID" value="SUA51138.1"/>
    <property type="molecule type" value="Genomic_DNA"/>
</dbReference>
<evidence type="ECO:0000256" key="6">
    <source>
        <dbReference type="ARBA" id="ARBA00022989"/>
    </source>
</evidence>
<proteinExistence type="inferred from homology"/>
<dbReference type="InterPro" id="IPR011606">
    <property type="entry name" value="Brnchd-chn_aa_trnsp_permease"/>
</dbReference>
<keyword evidence="12" id="KW-1185">Reference proteome</keyword>
<dbReference type="PANTHER" id="PTHR34979">
    <property type="entry name" value="INNER MEMBRANE PROTEIN YGAZ"/>
    <property type="match status" value="1"/>
</dbReference>
<comment type="similarity">
    <text evidence="2">Belongs to the AzlC family.</text>
</comment>
<evidence type="ECO:0000256" key="8">
    <source>
        <dbReference type="SAM" id="Phobius"/>
    </source>
</evidence>
<evidence type="ECO:0000313" key="12">
    <source>
        <dbReference type="Proteomes" id="UP000594903"/>
    </source>
</evidence>
<comment type="subcellular location">
    <subcellularLocation>
        <location evidence="1">Cell membrane</location>
        <topology evidence="1">Multi-pass membrane protein</topology>
    </subcellularLocation>
</comment>
<keyword evidence="7 8" id="KW-0472">Membrane</keyword>
<dbReference type="GO" id="GO:1903785">
    <property type="term" value="P:L-valine transmembrane transport"/>
    <property type="evidence" value="ECO:0007669"/>
    <property type="project" value="TreeGrafter"/>
</dbReference>
<gene>
    <name evidence="10" type="primary">ygaZ_1</name>
    <name evidence="9" type="ORF">I6G29_02205</name>
    <name evidence="10" type="ORF">NCTC11997_00490</name>
</gene>
<dbReference type="PANTHER" id="PTHR34979:SF1">
    <property type="entry name" value="INNER MEMBRANE PROTEIN YGAZ"/>
    <property type="match status" value="1"/>
</dbReference>
<dbReference type="RefSeq" id="WP_018574405.1">
    <property type="nucleotide sequence ID" value="NZ_CP065725.1"/>
</dbReference>
<organism evidence="10 11">
    <name type="scientific">Oligella ureolytica</name>
    <dbReference type="NCBI Taxonomy" id="90244"/>
    <lineage>
        <taxon>Bacteria</taxon>
        <taxon>Pseudomonadati</taxon>
        <taxon>Pseudomonadota</taxon>
        <taxon>Betaproteobacteria</taxon>
        <taxon>Burkholderiales</taxon>
        <taxon>Alcaligenaceae</taxon>
        <taxon>Oligella</taxon>
    </lineage>
</organism>
<dbReference type="Proteomes" id="UP000594903">
    <property type="component" value="Chromosome"/>
</dbReference>
<dbReference type="GO" id="GO:0005886">
    <property type="term" value="C:plasma membrane"/>
    <property type="evidence" value="ECO:0007669"/>
    <property type="project" value="UniProtKB-SubCell"/>
</dbReference>
<feature type="transmembrane region" description="Helical" evidence="8">
    <location>
        <begin position="55"/>
        <end position="79"/>
    </location>
</feature>
<feature type="transmembrane region" description="Helical" evidence="8">
    <location>
        <begin position="12"/>
        <end position="35"/>
    </location>
</feature>
<dbReference type="STRING" id="1122619.GCA_000373745_01220"/>
<sequence>MNIKAALKGLQDGLPIVLGYVPVAMAFGISGSSLGLKASEISLTSLIVYSGAGQFFILAAMKIATPWLMIVALITLLNMRHLFYGPIISTYLPESLRQRLAVAFFLTDEVFATAFHRFKYIKDADRIAWFWGLGVTAWLSWVGGTILGLITGEQLLAHYPLLEQVLKFSLPALFVVLTVISIHRQMLLALIAAAMVSLLVTLSGYPSLAIFAGAMSAFVLYRPKGKRHE</sequence>
<accession>A0A378XEK2</accession>
<dbReference type="AlphaFoldDB" id="A0A378XEK2"/>
<dbReference type="Pfam" id="PF03591">
    <property type="entry name" value="AzlC"/>
    <property type="match status" value="1"/>
</dbReference>
<evidence type="ECO:0000256" key="4">
    <source>
        <dbReference type="ARBA" id="ARBA00022475"/>
    </source>
</evidence>
<dbReference type="Proteomes" id="UP000254603">
    <property type="component" value="Unassembled WGS sequence"/>
</dbReference>
<feature type="transmembrane region" description="Helical" evidence="8">
    <location>
        <begin position="188"/>
        <end position="221"/>
    </location>
</feature>
<reference evidence="10 11" key="1">
    <citation type="submission" date="2018-06" db="EMBL/GenBank/DDBJ databases">
        <authorList>
            <consortium name="Pathogen Informatics"/>
            <person name="Doyle S."/>
        </authorList>
    </citation>
    <scope>NUCLEOTIDE SEQUENCE [LARGE SCALE GENOMIC DNA]</scope>
    <source>
        <strain evidence="10 11">NCTC11997</strain>
    </source>
</reference>
<evidence type="ECO:0000313" key="10">
    <source>
        <dbReference type="EMBL" id="SUA51138.1"/>
    </source>
</evidence>
<feature type="transmembrane region" description="Helical" evidence="8">
    <location>
        <begin position="164"/>
        <end position="182"/>
    </location>
</feature>
<evidence type="ECO:0000313" key="9">
    <source>
        <dbReference type="EMBL" id="QPT40444.1"/>
    </source>
</evidence>
<feature type="transmembrane region" description="Helical" evidence="8">
    <location>
        <begin position="130"/>
        <end position="152"/>
    </location>
</feature>
<evidence type="ECO:0000256" key="2">
    <source>
        <dbReference type="ARBA" id="ARBA00010735"/>
    </source>
</evidence>
<keyword evidence="4" id="KW-1003">Cell membrane</keyword>
<keyword evidence="3" id="KW-0813">Transport</keyword>
<name>A0A378XEK2_9BURK</name>
<evidence type="ECO:0000256" key="7">
    <source>
        <dbReference type="ARBA" id="ARBA00023136"/>
    </source>
</evidence>
<keyword evidence="6 8" id="KW-1133">Transmembrane helix</keyword>
<evidence type="ECO:0000256" key="5">
    <source>
        <dbReference type="ARBA" id="ARBA00022692"/>
    </source>
</evidence>
<reference evidence="9 12" key="2">
    <citation type="submission" date="2020-12" db="EMBL/GenBank/DDBJ databases">
        <title>FDA dAtabase for Regulatory Grade micrObial Sequences (FDA-ARGOS): Supporting development and validation of Infectious Disease Dx tests.</title>
        <authorList>
            <person name="Sproer C."/>
            <person name="Gronow S."/>
            <person name="Severitt S."/>
            <person name="Schroder I."/>
            <person name="Tallon L."/>
            <person name="Sadzewicz L."/>
            <person name="Zhao X."/>
            <person name="Boylan J."/>
            <person name="Ott S."/>
            <person name="Bowen H."/>
            <person name="Vavikolanu K."/>
            <person name="Mehta A."/>
            <person name="Aluvathingal J."/>
            <person name="Nadendla S."/>
            <person name="Lowell S."/>
            <person name="Myers T."/>
            <person name="Yan Y."/>
            <person name="Sichtig H."/>
        </authorList>
    </citation>
    <scope>NUCLEOTIDE SEQUENCE [LARGE SCALE GENOMIC DNA]</scope>
    <source>
        <strain evidence="9 12">FDAARGOS_872</strain>
    </source>
</reference>
<evidence type="ECO:0000313" key="11">
    <source>
        <dbReference type="Proteomes" id="UP000254603"/>
    </source>
</evidence>
<evidence type="ECO:0000256" key="3">
    <source>
        <dbReference type="ARBA" id="ARBA00022448"/>
    </source>
</evidence>